<reference evidence="3 4" key="1">
    <citation type="journal article" date="2008" name="Nat. Biotechnol.">
        <title>Genome sequencing and analysis of the biomass-degrading fungus Trichoderma reesei (syn. Hypocrea jecorina).</title>
        <authorList>
            <person name="Martinez D."/>
            <person name="Berka R.M."/>
            <person name="Henrissat B."/>
            <person name="Saloheimo M."/>
            <person name="Arvas M."/>
            <person name="Baker S.E."/>
            <person name="Chapman J."/>
            <person name="Chertkov O."/>
            <person name="Coutinho P.M."/>
            <person name="Cullen D."/>
            <person name="Danchin E.G."/>
            <person name="Grigoriev I.V."/>
            <person name="Harris P."/>
            <person name="Jackson M."/>
            <person name="Kubicek C.P."/>
            <person name="Han C.S."/>
            <person name="Ho I."/>
            <person name="Larrondo L.F."/>
            <person name="de Leon A.L."/>
            <person name="Magnuson J.K."/>
            <person name="Merino S."/>
            <person name="Misra M."/>
            <person name="Nelson B."/>
            <person name="Putnam N."/>
            <person name="Robbertse B."/>
            <person name="Salamov A.A."/>
            <person name="Schmoll M."/>
            <person name="Terry A."/>
            <person name="Thayer N."/>
            <person name="Westerholm-Parvinen A."/>
            <person name="Schoch C.L."/>
            <person name="Yao J."/>
            <person name="Barabote R."/>
            <person name="Nelson M.A."/>
            <person name="Detter C."/>
            <person name="Bruce D."/>
            <person name="Kuske C.R."/>
            <person name="Xie G."/>
            <person name="Richardson P."/>
            <person name="Rokhsar D.S."/>
            <person name="Lucas S.M."/>
            <person name="Rubin E.M."/>
            <person name="Dunn-Coleman N."/>
            <person name="Ward M."/>
            <person name="Brettin T.S."/>
        </authorList>
    </citation>
    <scope>NUCLEOTIDE SEQUENCE [LARGE SCALE GENOMIC DNA]</scope>
    <source>
        <strain evidence="3 4">QM6a</strain>
    </source>
</reference>
<dbReference type="EMBL" id="GL985091">
    <property type="protein sequence ID" value="EGR44384.1"/>
    <property type="molecule type" value="Genomic_DNA"/>
</dbReference>
<feature type="transmembrane region" description="Helical" evidence="2">
    <location>
        <begin position="70"/>
        <end position="89"/>
    </location>
</feature>
<dbReference type="KEGG" id="tre:TRIREDRAFT_112285"/>
<keyword evidence="2" id="KW-1133">Transmembrane helix</keyword>
<keyword evidence="2" id="KW-0472">Membrane</keyword>
<evidence type="ECO:0000313" key="4">
    <source>
        <dbReference type="Proteomes" id="UP000008984"/>
    </source>
</evidence>
<evidence type="ECO:0000313" key="3">
    <source>
        <dbReference type="EMBL" id="EGR44384.1"/>
    </source>
</evidence>
<name>G0RWN7_HYPJQ</name>
<dbReference type="HOGENOM" id="CLU_1138705_0_0_1"/>
<feature type="compositionally biased region" description="Basic and acidic residues" evidence="1">
    <location>
        <begin position="202"/>
        <end position="212"/>
    </location>
</feature>
<organism evidence="4">
    <name type="scientific">Hypocrea jecorina (strain QM6a)</name>
    <name type="common">Trichoderma reesei</name>
    <dbReference type="NCBI Taxonomy" id="431241"/>
    <lineage>
        <taxon>Eukaryota</taxon>
        <taxon>Fungi</taxon>
        <taxon>Dikarya</taxon>
        <taxon>Ascomycota</taxon>
        <taxon>Pezizomycotina</taxon>
        <taxon>Sordariomycetes</taxon>
        <taxon>Hypocreomycetidae</taxon>
        <taxon>Hypocreales</taxon>
        <taxon>Hypocreaceae</taxon>
        <taxon>Trichoderma</taxon>
    </lineage>
</organism>
<dbReference type="VEuPathDB" id="FungiDB:TRIREDRAFT_112285"/>
<keyword evidence="2" id="KW-0812">Transmembrane</keyword>
<evidence type="ECO:0000256" key="2">
    <source>
        <dbReference type="SAM" id="Phobius"/>
    </source>
</evidence>
<dbReference type="AlphaFoldDB" id="G0RWN7"/>
<dbReference type="Proteomes" id="UP000008984">
    <property type="component" value="Unassembled WGS sequence"/>
</dbReference>
<protein>
    <submittedName>
        <fullName evidence="3">Predicted protein</fullName>
    </submittedName>
</protein>
<sequence>MPLVLDPRTSSPPQYTTLFQITTQQTTLATQTTVPTDTVYTPLPTTTDEPPSQTNTSGLSTQAKIGLESGIALGVLAVVVAIGLCAYGFSCRKSEKDSDTIRSYSPEPGTPQASMLDLPSQHITNLPQKAPLVFGHRINRDQSSNPLIYTAELDEGDTWDRYPRVSELQSGPYVKLPANARRAELESNHTRNPAVMHKIPRKEVQSHTHREPLLQSEVSVWPA</sequence>
<accession>G0RWN7</accession>
<dbReference type="RefSeq" id="XP_006969657.1">
    <property type="nucleotide sequence ID" value="XM_006969595.1"/>
</dbReference>
<gene>
    <name evidence="3" type="ORF">TRIREDRAFT_112285</name>
</gene>
<dbReference type="eggNOG" id="ENOG502RM4C">
    <property type="taxonomic scope" value="Eukaryota"/>
</dbReference>
<proteinExistence type="predicted"/>
<feature type="region of interest" description="Disordered" evidence="1">
    <location>
        <begin position="202"/>
        <end position="223"/>
    </location>
</feature>
<dbReference type="GeneID" id="18482530"/>
<evidence type="ECO:0000256" key="1">
    <source>
        <dbReference type="SAM" id="MobiDB-lite"/>
    </source>
</evidence>
<dbReference type="OrthoDB" id="4900100at2759"/>
<keyword evidence="4" id="KW-1185">Reference proteome</keyword>